<dbReference type="HOGENOM" id="CLU_028166_0_0_0"/>
<dbReference type="eggNOG" id="COG5438">
    <property type="taxonomic scope" value="Bacteria"/>
</dbReference>
<evidence type="ECO:0000313" key="2">
    <source>
        <dbReference type="EMBL" id="ADI13989.1"/>
    </source>
</evidence>
<feature type="transmembrane region" description="Helical" evidence="1">
    <location>
        <begin position="328"/>
        <end position="353"/>
    </location>
</feature>
<keyword evidence="1" id="KW-0812">Transmembrane</keyword>
<dbReference type="Pfam" id="PF07907">
    <property type="entry name" value="YibE_F"/>
    <property type="match status" value="1"/>
</dbReference>
<dbReference type="KEGG" id="tra:Trad_0855"/>
<accession>D7CU91</accession>
<reference evidence="2 3" key="2">
    <citation type="journal article" date="2011" name="Stand. Genomic Sci.">
        <title>Complete genome sequence of Truepera radiovictrix type strain (RQ-24).</title>
        <authorList>
            <person name="Ivanova N."/>
            <person name="Rohde C."/>
            <person name="Munk C."/>
            <person name="Nolan M."/>
            <person name="Lucas S."/>
            <person name="Del Rio T.G."/>
            <person name="Tice H."/>
            <person name="Deshpande S."/>
            <person name="Cheng J.F."/>
            <person name="Tapia R."/>
            <person name="Han C."/>
            <person name="Goodwin L."/>
            <person name="Pitluck S."/>
            <person name="Liolios K."/>
            <person name="Mavromatis K."/>
            <person name="Mikhailova N."/>
            <person name="Pati A."/>
            <person name="Chen A."/>
            <person name="Palaniappan K."/>
            <person name="Land M."/>
            <person name="Hauser L."/>
            <person name="Chang Y.J."/>
            <person name="Jeffries C.D."/>
            <person name="Brambilla E."/>
            <person name="Rohde M."/>
            <person name="Goker M."/>
            <person name="Tindall B.J."/>
            <person name="Woyke T."/>
            <person name="Bristow J."/>
            <person name="Eisen J.A."/>
            <person name="Markowitz V."/>
            <person name="Hugenholtz P."/>
            <person name="Kyrpides N.C."/>
            <person name="Klenk H.P."/>
            <person name="Lapidus A."/>
        </authorList>
    </citation>
    <scope>NUCLEOTIDE SEQUENCE [LARGE SCALE GENOMIC DNA]</scope>
    <source>
        <strain evidence="3">DSM 17093 / CIP 108686 / LMG 22925 / RQ-24</strain>
    </source>
</reference>
<name>D7CU91_TRURR</name>
<dbReference type="EMBL" id="CP002049">
    <property type="protein sequence ID" value="ADI13989.1"/>
    <property type="molecule type" value="Genomic_DNA"/>
</dbReference>
<keyword evidence="3" id="KW-1185">Reference proteome</keyword>
<dbReference type="PANTHER" id="PTHR41771:SF1">
    <property type="entry name" value="MEMBRANE PROTEIN"/>
    <property type="match status" value="1"/>
</dbReference>
<evidence type="ECO:0000313" key="3">
    <source>
        <dbReference type="Proteomes" id="UP000000379"/>
    </source>
</evidence>
<sequence length="410" mass="43559">MSLRLLSLPLWLYLWCGLAVGWAASPAAPDTRRDVGFVEGRIVALGERATVTLRSGETVEAELPTPLPDGAGAPNFDLPAYRVGEWVELYYAPHPEGGVRYVVSDWVRRPALGWLLALFLVVATAIARGKGFRAVLATGSSLLIAIAFVVPAILAGWNPMVVSLLGVGGMLVLAIYFVHGVSWSTTAALLGTFVAVIVTMVLGVLFTRAAYLTGLGSDEALSIAVVAAQVDLRGLLLAGLLIGALGALTDITIVQASVVRELAHVNPSFSLRELYTRGMNVGVDHVGSLVNTLVLAYTGAALPLLVLLSVNDFTLTRALNFEFVASEVVHTLVGSVGLILAVPLTTFIAALMFRGDKLALRRGELNLHAHPAGGELQRARQFDLQPPRDPEAAAQALLRRREASLRGRGK</sequence>
<feature type="transmembrane region" description="Helical" evidence="1">
    <location>
        <begin position="160"/>
        <end position="178"/>
    </location>
</feature>
<dbReference type="RefSeq" id="WP_013177361.1">
    <property type="nucleotide sequence ID" value="NC_014221.1"/>
</dbReference>
<dbReference type="Proteomes" id="UP000000379">
    <property type="component" value="Chromosome"/>
</dbReference>
<dbReference type="STRING" id="649638.Trad_0855"/>
<proteinExistence type="predicted"/>
<feature type="transmembrane region" description="Helical" evidence="1">
    <location>
        <begin position="111"/>
        <end position="127"/>
    </location>
</feature>
<dbReference type="OrthoDB" id="5846312at2"/>
<dbReference type="PANTHER" id="PTHR41771">
    <property type="entry name" value="MEMBRANE PROTEIN-RELATED"/>
    <property type="match status" value="1"/>
</dbReference>
<feature type="transmembrane region" description="Helical" evidence="1">
    <location>
        <begin position="286"/>
        <end position="308"/>
    </location>
</feature>
<dbReference type="InterPro" id="IPR012507">
    <property type="entry name" value="YibE_F"/>
</dbReference>
<feature type="transmembrane region" description="Helical" evidence="1">
    <location>
        <begin position="190"/>
        <end position="212"/>
    </location>
</feature>
<organism evidence="2 3">
    <name type="scientific">Truepera radiovictrix (strain DSM 17093 / CIP 108686 / LMG 22925 / RQ-24)</name>
    <dbReference type="NCBI Taxonomy" id="649638"/>
    <lineage>
        <taxon>Bacteria</taxon>
        <taxon>Thermotogati</taxon>
        <taxon>Deinococcota</taxon>
        <taxon>Deinococci</taxon>
        <taxon>Trueperales</taxon>
        <taxon>Trueperaceae</taxon>
        <taxon>Truepera</taxon>
    </lineage>
</organism>
<feature type="transmembrane region" description="Helical" evidence="1">
    <location>
        <begin position="232"/>
        <end position="254"/>
    </location>
</feature>
<reference evidence="3" key="1">
    <citation type="submission" date="2010-05" db="EMBL/GenBank/DDBJ databases">
        <title>The complete genome of Truepera radiovictris DSM 17093.</title>
        <authorList>
            <consortium name="US DOE Joint Genome Institute (JGI-PGF)"/>
            <person name="Lucas S."/>
            <person name="Copeland A."/>
            <person name="Lapidus A."/>
            <person name="Glavina del Rio T."/>
            <person name="Dalin E."/>
            <person name="Tice H."/>
            <person name="Bruce D."/>
            <person name="Goodwin L."/>
            <person name="Pitluck S."/>
            <person name="Kyrpides N."/>
            <person name="Mavromatis K."/>
            <person name="Ovchinnikova G."/>
            <person name="Munk A.C."/>
            <person name="Detter J.C."/>
            <person name="Han C."/>
            <person name="Tapia R."/>
            <person name="Land M."/>
            <person name="Hauser L."/>
            <person name="Markowitz V."/>
            <person name="Cheng J.-F."/>
            <person name="Hugenholtz P."/>
            <person name="Woyke T."/>
            <person name="Wu D."/>
            <person name="Tindall B."/>
            <person name="Pomrenke H.G."/>
            <person name="Brambilla E."/>
            <person name="Klenk H.-P."/>
            <person name="Eisen J.A."/>
        </authorList>
    </citation>
    <scope>NUCLEOTIDE SEQUENCE [LARGE SCALE GENOMIC DNA]</scope>
    <source>
        <strain evidence="3">DSM 17093 / CIP 108686 / LMG 22925 / RQ-24</strain>
    </source>
</reference>
<keyword evidence="1" id="KW-0472">Membrane</keyword>
<feature type="transmembrane region" description="Helical" evidence="1">
    <location>
        <begin position="134"/>
        <end position="154"/>
    </location>
</feature>
<gene>
    <name evidence="2" type="ordered locus">Trad_0855</name>
</gene>
<dbReference type="AlphaFoldDB" id="D7CU91"/>
<protein>
    <submittedName>
        <fullName evidence="2">YibE/F family protein</fullName>
    </submittedName>
</protein>
<evidence type="ECO:0000256" key="1">
    <source>
        <dbReference type="SAM" id="Phobius"/>
    </source>
</evidence>
<keyword evidence="1" id="KW-1133">Transmembrane helix</keyword>